<reference evidence="2 3" key="1">
    <citation type="submission" date="2020-04" db="EMBL/GenBank/DDBJ databases">
        <authorList>
            <person name="Laetsch R D."/>
            <person name="Stevens L."/>
            <person name="Kumar S."/>
            <person name="Blaxter L. M."/>
        </authorList>
    </citation>
    <scope>NUCLEOTIDE SEQUENCE [LARGE SCALE GENOMIC DNA]</scope>
</reference>
<dbReference type="EMBL" id="CADEPM010000014">
    <property type="protein sequence ID" value="CAB3411595.1"/>
    <property type="molecule type" value="Genomic_DNA"/>
</dbReference>
<evidence type="ECO:0000313" key="3">
    <source>
        <dbReference type="Proteomes" id="UP000494206"/>
    </source>
</evidence>
<dbReference type="Proteomes" id="UP000494206">
    <property type="component" value="Unassembled WGS sequence"/>
</dbReference>
<keyword evidence="3" id="KW-1185">Reference proteome</keyword>
<proteinExistence type="predicted"/>
<evidence type="ECO:0000313" key="2">
    <source>
        <dbReference type="EMBL" id="CAB3411595.1"/>
    </source>
</evidence>
<feature type="compositionally biased region" description="Polar residues" evidence="1">
    <location>
        <begin position="205"/>
        <end position="217"/>
    </location>
</feature>
<feature type="compositionally biased region" description="Basic residues" evidence="1">
    <location>
        <begin position="175"/>
        <end position="189"/>
    </location>
</feature>
<dbReference type="AlphaFoldDB" id="A0A8S1FFV1"/>
<comment type="caution">
    <text evidence="2">The sequence shown here is derived from an EMBL/GenBank/DDBJ whole genome shotgun (WGS) entry which is preliminary data.</text>
</comment>
<feature type="compositionally biased region" description="Basic and acidic residues" evidence="1">
    <location>
        <begin position="190"/>
        <end position="204"/>
    </location>
</feature>
<organism evidence="2 3">
    <name type="scientific">Caenorhabditis bovis</name>
    <dbReference type="NCBI Taxonomy" id="2654633"/>
    <lineage>
        <taxon>Eukaryota</taxon>
        <taxon>Metazoa</taxon>
        <taxon>Ecdysozoa</taxon>
        <taxon>Nematoda</taxon>
        <taxon>Chromadorea</taxon>
        <taxon>Rhabditida</taxon>
        <taxon>Rhabditina</taxon>
        <taxon>Rhabditomorpha</taxon>
        <taxon>Rhabditoidea</taxon>
        <taxon>Rhabditidae</taxon>
        <taxon>Peloderinae</taxon>
        <taxon>Caenorhabditis</taxon>
    </lineage>
</organism>
<feature type="region of interest" description="Disordered" evidence="1">
    <location>
        <begin position="156"/>
        <end position="227"/>
    </location>
</feature>
<sequence>MNGRNHSSNGPQSLRDYYYNKACESLFTNTTIENPAGMFSQLLAPRSGIPQDSSTKGNLAELRGLTPRTNEQRDSIAVPSIEDELRIQFDALSLARQKMDDSLGKNLEQDQLRMKFHTAEEMKTQVSEPAEAMPVEHHLSERKFVHQEQGDALQVKFSGTASEKRSRDNVSQDHKKPRQNRRRTRNRKKNNGERREKNQEKNGETKQTTAEQSDNQLRNGGRGSNGCRRGAQYKFHKDGADLYLNECSRITLERGIFFCKLEKRALSAIICF</sequence>
<evidence type="ECO:0000256" key="1">
    <source>
        <dbReference type="SAM" id="MobiDB-lite"/>
    </source>
</evidence>
<name>A0A8S1FFV1_9PELO</name>
<gene>
    <name evidence="2" type="ORF">CBOVIS_LOCUS12973</name>
</gene>
<accession>A0A8S1FFV1</accession>
<feature type="compositionally biased region" description="Basic and acidic residues" evidence="1">
    <location>
        <begin position="162"/>
        <end position="174"/>
    </location>
</feature>
<protein>
    <submittedName>
        <fullName evidence="2">Uncharacterized protein</fullName>
    </submittedName>
</protein>